<dbReference type="SUPFAM" id="SSF54001">
    <property type="entry name" value="Cysteine proteinases"/>
    <property type="match status" value="1"/>
</dbReference>
<feature type="compositionally biased region" description="Basic and acidic residues" evidence="5">
    <location>
        <begin position="34"/>
        <end position="53"/>
    </location>
</feature>
<organism evidence="7 8">
    <name type="scientific">Tenggerimyces flavus</name>
    <dbReference type="NCBI Taxonomy" id="1708749"/>
    <lineage>
        <taxon>Bacteria</taxon>
        <taxon>Bacillati</taxon>
        <taxon>Actinomycetota</taxon>
        <taxon>Actinomycetes</taxon>
        <taxon>Propionibacteriales</taxon>
        <taxon>Nocardioidaceae</taxon>
        <taxon>Tenggerimyces</taxon>
    </lineage>
</organism>
<evidence type="ECO:0000259" key="6">
    <source>
        <dbReference type="PROSITE" id="PS51935"/>
    </source>
</evidence>
<evidence type="ECO:0000313" key="7">
    <source>
        <dbReference type="EMBL" id="MFC3759740.1"/>
    </source>
</evidence>
<keyword evidence="8" id="KW-1185">Reference proteome</keyword>
<evidence type="ECO:0000313" key="8">
    <source>
        <dbReference type="Proteomes" id="UP001595699"/>
    </source>
</evidence>
<feature type="domain" description="NlpC/P60" evidence="6">
    <location>
        <begin position="211"/>
        <end position="326"/>
    </location>
</feature>
<reference evidence="8" key="1">
    <citation type="journal article" date="2019" name="Int. J. Syst. Evol. Microbiol.">
        <title>The Global Catalogue of Microorganisms (GCM) 10K type strain sequencing project: providing services to taxonomists for standard genome sequencing and annotation.</title>
        <authorList>
            <consortium name="The Broad Institute Genomics Platform"/>
            <consortium name="The Broad Institute Genome Sequencing Center for Infectious Disease"/>
            <person name="Wu L."/>
            <person name="Ma J."/>
        </authorList>
    </citation>
    <scope>NUCLEOTIDE SEQUENCE [LARGE SCALE GENOMIC DNA]</scope>
    <source>
        <strain evidence="8">CGMCC 4.7241</strain>
    </source>
</reference>
<proteinExistence type="inferred from homology"/>
<sequence length="326" mass="36140">MGYADPQKKLEDVRKQVEELEHKAEESAELSNELTDKKESSGRRLDKLKADTKRQQQKVAALRRHIGQLAAADYRTGGMDTTVQLLLAKNPDDFLAHMTTAQAFAGQQGDTLTQLKVEQKRLVERQSLVRAELSRFKEAEEGAAAKMKEADDRLAASKAVLKQLTADERERLEKQREEREERERRPSRDKDRDNPGDPAPDEDPPAPPPGSGRNAIAFAEAKRYIGVPYVFGGESMSGVDCSGLTLKAWEAAGVNLPHSSRSQYAVSTKISKSELQVGDLVFFYGRRSHVGLYAGNGMVLHAPRPGKSVTYIKMSYMPVNGYGRPG</sequence>
<dbReference type="Pfam" id="PF00877">
    <property type="entry name" value="NLPC_P60"/>
    <property type="match status" value="1"/>
</dbReference>
<keyword evidence="2" id="KW-0645">Protease</keyword>
<dbReference type="Gene3D" id="6.10.250.3150">
    <property type="match status" value="1"/>
</dbReference>
<evidence type="ECO:0000256" key="1">
    <source>
        <dbReference type="ARBA" id="ARBA00007074"/>
    </source>
</evidence>
<feature type="compositionally biased region" description="Basic and acidic residues" evidence="5">
    <location>
        <begin position="1"/>
        <end position="26"/>
    </location>
</feature>
<keyword evidence="3" id="KW-0378">Hydrolase</keyword>
<evidence type="ECO:0000256" key="5">
    <source>
        <dbReference type="SAM" id="MobiDB-lite"/>
    </source>
</evidence>
<accession>A0ABV7Y3G8</accession>
<comment type="similarity">
    <text evidence="1">Belongs to the peptidase C40 family.</text>
</comment>
<dbReference type="PANTHER" id="PTHR47053:SF1">
    <property type="entry name" value="MUREIN DD-ENDOPEPTIDASE MEPH-RELATED"/>
    <property type="match status" value="1"/>
</dbReference>
<dbReference type="PANTHER" id="PTHR47053">
    <property type="entry name" value="MUREIN DD-ENDOPEPTIDASE MEPH-RELATED"/>
    <property type="match status" value="1"/>
</dbReference>
<name>A0ABV7Y3G8_9ACTN</name>
<dbReference type="InterPro" id="IPR038765">
    <property type="entry name" value="Papain-like_cys_pep_sf"/>
</dbReference>
<feature type="region of interest" description="Disordered" evidence="5">
    <location>
        <begin position="166"/>
        <end position="214"/>
    </location>
</feature>
<feature type="compositionally biased region" description="Basic and acidic residues" evidence="5">
    <location>
        <begin position="166"/>
        <end position="195"/>
    </location>
</feature>
<dbReference type="RefSeq" id="WP_307782562.1">
    <property type="nucleotide sequence ID" value="NZ_JAFBCM010000001.1"/>
</dbReference>
<dbReference type="Gene3D" id="3.90.1720.10">
    <property type="entry name" value="endopeptidase domain like (from Nostoc punctiforme)"/>
    <property type="match status" value="1"/>
</dbReference>
<evidence type="ECO:0000256" key="4">
    <source>
        <dbReference type="ARBA" id="ARBA00022807"/>
    </source>
</evidence>
<feature type="region of interest" description="Disordered" evidence="5">
    <location>
        <begin position="1"/>
        <end position="53"/>
    </location>
</feature>
<evidence type="ECO:0000256" key="3">
    <source>
        <dbReference type="ARBA" id="ARBA00022801"/>
    </source>
</evidence>
<gene>
    <name evidence="7" type="ORF">ACFOUW_02755</name>
</gene>
<evidence type="ECO:0000256" key="2">
    <source>
        <dbReference type="ARBA" id="ARBA00022670"/>
    </source>
</evidence>
<protein>
    <submittedName>
        <fullName evidence="7">NlpC/P60 family protein</fullName>
    </submittedName>
</protein>
<comment type="caution">
    <text evidence="7">The sequence shown here is derived from an EMBL/GenBank/DDBJ whole genome shotgun (WGS) entry which is preliminary data.</text>
</comment>
<dbReference type="InterPro" id="IPR000064">
    <property type="entry name" value="NLP_P60_dom"/>
</dbReference>
<dbReference type="EMBL" id="JBHRZH010000004">
    <property type="protein sequence ID" value="MFC3759740.1"/>
    <property type="molecule type" value="Genomic_DNA"/>
</dbReference>
<keyword evidence="4" id="KW-0788">Thiol protease</keyword>
<dbReference type="InterPro" id="IPR051202">
    <property type="entry name" value="Peptidase_C40"/>
</dbReference>
<dbReference type="Proteomes" id="UP001595699">
    <property type="component" value="Unassembled WGS sequence"/>
</dbReference>
<dbReference type="PROSITE" id="PS51935">
    <property type="entry name" value="NLPC_P60"/>
    <property type="match status" value="1"/>
</dbReference>